<evidence type="ECO:0000259" key="4">
    <source>
        <dbReference type="PROSITE" id="PS50102"/>
    </source>
</evidence>
<protein>
    <recommendedName>
        <fullName evidence="4">RRM domain-containing protein</fullName>
    </recommendedName>
</protein>
<keyword evidence="6" id="KW-1185">Reference proteome</keyword>
<dbReference type="EMBL" id="JASNQZ010000002">
    <property type="protein sequence ID" value="KAL0959671.1"/>
    <property type="molecule type" value="Genomic_DNA"/>
</dbReference>
<dbReference type="SUPFAM" id="SSF54928">
    <property type="entry name" value="RNA-binding domain, RBD"/>
    <property type="match status" value="1"/>
</dbReference>
<dbReference type="PANTHER" id="PTHR19965">
    <property type="entry name" value="RNA AND EXPORT FACTOR BINDING PROTEIN"/>
    <property type="match status" value="1"/>
</dbReference>
<evidence type="ECO:0000256" key="3">
    <source>
        <dbReference type="SAM" id="MobiDB-lite"/>
    </source>
</evidence>
<reference evidence="6" key="1">
    <citation type="submission" date="2024-06" db="EMBL/GenBank/DDBJ databases">
        <title>Multi-omics analyses provide insights into the biosynthesis of the anticancer antibiotic pleurotin in Hohenbuehelia grisea.</title>
        <authorList>
            <person name="Weaver J.A."/>
            <person name="Alberti F."/>
        </authorList>
    </citation>
    <scope>NUCLEOTIDE SEQUENCE [LARGE SCALE GENOMIC DNA]</scope>
    <source>
        <strain evidence="6">T-177</strain>
    </source>
</reference>
<dbReference type="Gene3D" id="3.30.70.330">
    <property type="match status" value="1"/>
</dbReference>
<feature type="region of interest" description="Disordered" evidence="3">
    <location>
        <begin position="1"/>
        <end position="59"/>
    </location>
</feature>
<name>A0ABR3JV05_9AGAR</name>
<organism evidence="5 6">
    <name type="scientific">Hohenbuehelia grisea</name>
    <dbReference type="NCBI Taxonomy" id="104357"/>
    <lineage>
        <taxon>Eukaryota</taxon>
        <taxon>Fungi</taxon>
        <taxon>Dikarya</taxon>
        <taxon>Basidiomycota</taxon>
        <taxon>Agaricomycotina</taxon>
        <taxon>Agaricomycetes</taxon>
        <taxon>Agaricomycetidae</taxon>
        <taxon>Agaricales</taxon>
        <taxon>Pleurotineae</taxon>
        <taxon>Pleurotaceae</taxon>
        <taxon>Hohenbuehelia</taxon>
    </lineage>
</organism>
<comment type="caution">
    <text evidence="5">The sequence shown here is derived from an EMBL/GenBank/DDBJ whole genome shotgun (WGS) entry which is preliminary data.</text>
</comment>
<dbReference type="SMART" id="SM00360">
    <property type="entry name" value="RRM"/>
    <property type="match status" value="1"/>
</dbReference>
<dbReference type="InterPro" id="IPR035979">
    <property type="entry name" value="RBD_domain_sf"/>
</dbReference>
<feature type="domain" description="RRM" evidence="4">
    <location>
        <begin position="66"/>
        <end position="145"/>
    </location>
</feature>
<dbReference type="InterPro" id="IPR000504">
    <property type="entry name" value="RRM_dom"/>
</dbReference>
<dbReference type="PANTHER" id="PTHR19965:SF35">
    <property type="entry name" value="RNA ANNEALING PROTEIN YRA1"/>
    <property type="match status" value="1"/>
</dbReference>
<evidence type="ECO:0000313" key="5">
    <source>
        <dbReference type="EMBL" id="KAL0959671.1"/>
    </source>
</evidence>
<dbReference type="InterPro" id="IPR012677">
    <property type="entry name" value="Nucleotide-bd_a/b_plait_sf"/>
</dbReference>
<evidence type="ECO:0000313" key="6">
    <source>
        <dbReference type="Proteomes" id="UP001556367"/>
    </source>
</evidence>
<evidence type="ECO:0000256" key="1">
    <source>
        <dbReference type="ARBA" id="ARBA00022884"/>
    </source>
</evidence>
<sequence>MDKSLDDIIATRPRNGRRGSSRRGAGGRAQILGTNAPASPAERARAGPKTPKAAAPAAASTTNAVEKIMVSNLPQDVNEAQVKELFHATVGPVRNVTLHYDASGRSKGIAAVQFTRKGDGHKAFQQYNSRLIDGKRPMRIEILVDPRVAAPATLAARVAPAATAAATDNNSGGRSVLVLHWRI</sequence>
<dbReference type="InterPro" id="IPR051229">
    <property type="entry name" value="ALYREF_mRNA_export"/>
</dbReference>
<dbReference type="Proteomes" id="UP001556367">
    <property type="component" value="Unassembled WGS sequence"/>
</dbReference>
<proteinExistence type="predicted"/>
<dbReference type="Pfam" id="PF00076">
    <property type="entry name" value="RRM_1"/>
    <property type="match status" value="1"/>
</dbReference>
<evidence type="ECO:0000256" key="2">
    <source>
        <dbReference type="PROSITE-ProRule" id="PRU00176"/>
    </source>
</evidence>
<gene>
    <name evidence="5" type="ORF">HGRIS_011370</name>
</gene>
<feature type="compositionally biased region" description="Low complexity" evidence="3">
    <location>
        <begin position="47"/>
        <end position="59"/>
    </location>
</feature>
<dbReference type="PROSITE" id="PS50102">
    <property type="entry name" value="RRM"/>
    <property type="match status" value="1"/>
</dbReference>
<keyword evidence="1 2" id="KW-0694">RNA-binding</keyword>
<accession>A0ABR3JV05</accession>